<reference evidence="3 4" key="1">
    <citation type="submission" date="2017-12" db="EMBL/GenBank/DDBJ databases">
        <title>Phylogenetic diversity of female urinary microbiome.</title>
        <authorList>
            <person name="Thomas-White K."/>
            <person name="Wolfe A.J."/>
        </authorList>
    </citation>
    <scope>NUCLEOTIDE SEQUENCE [LARGE SCALE GENOMIC DNA]</scope>
    <source>
        <strain evidence="3 4">UMB0844</strain>
    </source>
</reference>
<dbReference type="Gene3D" id="3.30.1380.10">
    <property type="match status" value="1"/>
</dbReference>
<gene>
    <name evidence="3" type="ORF">CYJ27_01425</name>
</gene>
<keyword evidence="1" id="KW-0812">Transmembrane</keyword>
<evidence type="ECO:0000313" key="4">
    <source>
        <dbReference type="Proteomes" id="UP000234775"/>
    </source>
</evidence>
<dbReference type="InterPro" id="IPR003709">
    <property type="entry name" value="VanY-like_core_dom"/>
</dbReference>
<evidence type="ECO:0000259" key="2">
    <source>
        <dbReference type="Pfam" id="PF02557"/>
    </source>
</evidence>
<keyword evidence="3" id="KW-0645">Protease</keyword>
<dbReference type="InterPro" id="IPR052179">
    <property type="entry name" value="DD-CPase-like"/>
</dbReference>
<evidence type="ECO:0000313" key="3">
    <source>
        <dbReference type="EMBL" id="PKY92123.1"/>
    </source>
</evidence>
<dbReference type="GO" id="GO:0004180">
    <property type="term" value="F:carboxypeptidase activity"/>
    <property type="evidence" value="ECO:0007669"/>
    <property type="project" value="UniProtKB-KW"/>
</dbReference>
<dbReference type="InterPro" id="IPR058193">
    <property type="entry name" value="VanY/YodJ_core_dom"/>
</dbReference>
<dbReference type="RefSeq" id="WP_101659473.1">
    <property type="nucleotide sequence ID" value="NZ_JASOZP010000001.1"/>
</dbReference>
<feature type="domain" description="D-alanyl-D-alanine carboxypeptidase-like core" evidence="2">
    <location>
        <begin position="130"/>
        <end position="268"/>
    </location>
</feature>
<accession>A0A2I1K908</accession>
<feature type="transmembrane region" description="Helical" evidence="1">
    <location>
        <begin position="12"/>
        <end position="33"/>
    </location>
</feature>
<dbReference type="Proteomes" id="UP000234775">
    <property type="component" value="Unassembled WGS sequence"/>
</dbReference>
<name>A0A2I1K908_9LACT</name>
<dbReference type="GO" id="GO:0006508">
    <property type="term" value="P:proteolysis"/>
    <property type="evidence" value="ECO:0007669"/>
    <property type="project" value="InterPro"/>
</dbReference>
<dbReference type="PANTHER" id="PTHR34385">
    <property type="entry name" value="D-ALANYL-D-ALANINE CARBOXYPEPTIDASE"/>
    <property type="match status" value="1"/>
</dbReference>
<dbReference type="Pfam" id="PF02557">
    <property type="entry name" value="VanY"/>
    <property type="match status" value="1"/>
</dbReference>
<keyword evidence="4" id="KW-1185">Reference proteome</keyword>
<proteinExistence type="predicted"/>
<organism evidence="3 4">
    <name type="scientific">Aerococcus christensenii</name>
    <dbReference type="NCBI Taxonomy" id="87541"/>
    <lineage>
        <taxon>Bacteria</taxon>
        <taxon>Bacillati</taxon>
        <taxon>Bacillota</taxon>
        <taxon>Bacilli</taxon>
        <taxon>Lactobacillales</taxon>
        <taxon>Aerococcaceae</taxon>
        <taxon>Aerococcus</taxon>
    </lineage>
</organism>
<dbReference type="SUPFAM" id="SSF55166">
    <property type="entry name" value="Hedgehog/DD-peptidase"/>
    <property type="match status" value="1"/>
</dbReference>
<dbReference type="CDD" id="cd14852">
    <property type="entry name" value="LD-carboxypeptidase"/>
    <property type="match status" value="1"/>
</dbReference>
<keyword evidence="3" id="KW-0121">Carboxypeptidase</keyword>
<comment type="caution">
    <text evidence="3">The sequence shown here is derived from an EMBL/GenBank/DDBJ whole genome shotgun (WGS) entry which is preliminary data.</text>
</comment>
<dbReference type="EMBL" id="PKGZ01000001">
    <property type="protein sequence ID" value="PKY92123.1"/>
    <property type="molecule type" value="Genomic_DNA"/>
</dbReference>
<protein>
    <submittedName>
        <fullName evidence="3">D-alanyl-D-alanine carboxypeptidase</fullName>
    </submittedName>
</protein>
<keyword evidence="3" id="KW-0378">Hydrolase</keyword>
<keyword evidence="1" id="KW-1133">Transmembrane helix</keyword>
<keyword evidence="1" id="KW-0472">Membrane</keyword>
<evidence type="ECO:0000256" key="1">
    <source>
        <dbReference type="SAM" id="Phobius"/>
    </source>
</evidence>
<sequence>MKNWLKRHPKAFILVIVLVYLLAFVGTDIFFAVHSPADSSAETLDLAKISEKLEKQEVSIASVEDTQIQPVTLESIQSNHPETSVWNLLQDLPEQVDPKDWKLQIVNELFPLKEDITSPLYVGIDGQTYDERIKESVQAFMDASEKENYKLKIVSAYRNLATQTANYQSYKQVYLQQGLSSEEAEKKAREYVAPPKTSEHSLGLALDIVTQQWDQGGKGLVEDFAETPEAQWMKTHAKDYGFILRYLKGREKETGYQFEPWHFRYVGKEAADYIDRHGLTLEEYVVLVYAKNGIELTYKVDEDLKVE</sequence>
<dbReference type="AlphaFoldDB" id="A0A2I1K908"/>
<dbReference type="PANTHER" id="PTHR34385:SF1">
    <property type="entry name" value="PEPTIDOGLYCAN L-ALANYL-D-GLUTAMATE ENDOPEPTIDASE CWLK"/>
    <property type="match status" value="1"/>
</dbReference>
<dbReference type="InterPro" id="IPR009045">
    <property type="entry name" value="Zn_M74/Hedgehog-like"/>
</dbReference>